<evidence type="ECO:0000256" key="1">
    <source>
        <dbReference type="SAM" id="Coils"/>
    </source>
</evidence>
<keyword evidence="2" id="KW-1133">Transmembrane helix</keyword>
<proteinExistence type="predicted"/>
<keyword evidence="2" id="KW-0472">Membrane</keyword>
<sequence>MNIYNSLENGKDELYHVYKTISNVLYGMSFMLILVFSNPVFSVIEGEVSDVGDKAGWEKRQLKELFFDSIMNSYSCWLRKNSVKGGVIGSAGIRIMNGDSSLIGINDIDIVLCDKDKAEDLREYLNGEIQKVIYAITDKNLAHLVNVASRTVWCRRGLPDNALWKGQITMFDISSNEPLAAVDIVVKDFDEYDVMFTALDYQFQTEFNFEGEKKVSVSILTKFGYASLDHSSMKRDIECFKKTKDHEGKTLGDTMDEIIYACQNLYKIRNRFPFYKQLKKEESGDKKLMEEIYGVHGSYGILLNEINEKAHVVSMIYKNAFDFDYSVGESVGGRSLLTQVEWEKVLGKDFSVCSVELGDDCFCCVVSNAINGNCMVRARFLSAANSLLCGELDAETEYVTPKLVRSVINKWVKEAICVLVNTGHGKEQVSKFLDLPCDAIDCLMFSESDKSSNHVQDVISFFGESAPLLPLALSTGIPFVVFSPEKYESKVTVSLFNPENAWNKWPDMMKVLGESEKLLATGNTMVKDVLFIAHSGKHNYYLCMKKFDAAKRIDPLLIASEILMDKNIFQSGFCQDELSAELVAGSNVMPIMGDLFPWDEKATEANNHDVYVKLVKKCMGICFSGSNEIVGNTHESQEISTEEDISSKPISIVNKEDSGSLHINIDTMCSQRLLDSDTEDVARIVEEIRKMNENISLGLVKFADICEVENRIRYKSIECKHKIQYANNIEAITKVMTDVFDAVSEQYQRNEDMVDHMVVVNLNKCCSVIKQLMNADDLGCPLAPLILGVYQMINHDSKYLAFNDIVVITKYFIKAAERGNIQAPACLYWLAKITGSPEALSLSFSLSAIFNQSFSNGMLALYFVFTKNENDHLVKVCNNLWLPLFLGRWSYQKRDLDASKLLGEIYHRHSELGEDSSGWQIDQHLSVVDRISYSSHLAFFYLHSGDKEMSLQEFRKAALAYVWLVQKTDDISVIPNITKAAGLASVYNMITCNEIVEKDQREVDDMILSLKECGSNSDFLWTLKSGGCDEKLSSVADFISKISYFLLRKNGGVVFKNIDDLETELNERRHFIDYQILHYGKCGNAKNILELDMSDISVTISFENDKKIKPVERVVKLKTRQRANKSVNKGNSRLLSIGVPFKESNRIQAAINNVGKHSAAVLKGFDGHEYVRALSHDVCADVRGKSIEMFKENVRQFEKIDIIMVSCTPKVVREMSTIIYDCLWIFLQVISNCDVSDDFDQSLAESIAEFSLRVFGKGFDDVRAFISANELAIKLCCLSLLNPRSYQNIDKNMQVKMITRLFVFLGNFVRDLGTDMQAVDVKNKESVSGTLVLLLNSIMDVVDDHKFYLLIIDIICNAVVGAVDEDLLGGALLRYFIGVENEVDCDQREKDYLMVQKYLRNAKNKGSLSVEFCTNWKLFVVSPYKCLREDNEKQKEECAKLIADALIREEEIVQNEVERKQKDKQEAIARILERKIGNVIRHDEEHLGESFDGRDLSESMRSLNLGGGGGCEDENNKNLISLYEEMLNMEFGTAFKGFCDCEEKEEIKSGSVGSLHLAIINILQFECLVERVKHECSTFSCLSKQSKTIKKYLDCFVGLQCGDKLPDSVSAEQLKSAYDEIEPLTIVLREKEGMLNKAIEYAGKAVSILHQFHEDGKEELGLLLLQEEQLREKIVQAGEIYQDMVYILKMRKAILGRIRKKGTTGSAGKRIDIKANDLLKCCSEAIKCVDKLKGKLVNFDELTL</sequence>
<keyword evidence="2" id="KW-0812">Transmembrane</keyword>
<comment type="caution">
    <text evidence="3">The sequence shown here is derived from an EMBL/GenBank/DDBJ whole genome shotgun (WGS) entry which is preliminary data.</text>
</comment>
<keyword evidence="4" id="KW-1185">Reference proteome</keyword>
<feature type="coiled-coil region" evidence="1">
    <location>
        <begin position="1424"/>
        <end position="1475"/>
    </location>
</feature>
<gene>
    <name evidence="3" type="ORF">QS748_09510</name>
</gene>
<accession>A0AA90NU55</accession>
<name>A0AA90NU55_9GAMM</name>
<organism evidence="3 4">
    <name type="scientific">Candidatus Endonucleibacter bathymodioli</name>
    <dbReference type="NCBI Taxonomy" id="539814"/>
    <lineage>
        <taxon>Bacteria</taxon>
        <taxon>Pseudomonadati</taxon>
        <taxon>Pseudomonadota</taxon>
        <taxon>Gammaproteobacteria</taxon>
        <taxon>Oceanospirillales</taxon>
        <taxon>Endozoicomonadaceae</taxon>
        <taxon>Candidatus Endonucleibacter</taxon>
    </lineage>
</organism>
<reference evidence="3 4" key="1">
    <citation type="journal article" date="2023" name="bioRxiv">
        <title>An intranuclear bacterial parasite of deep-sea mussels expresses apoptosis inhibitors acquired from its host.</title>
        <authorList>
            <person name="Gonzalez Porras M.A."/>
            <person name="Assie A."/>
            <person name="Tietjen M."/>
            <person name="Violette M."/>
            <person name="Kleiner M."/>
            <person name="Gruber-Vodicka H."/>
            <person name="Dubilier N."/>
            <person name="Leisch N."/>
        </authorList>
    </citation>
    <scope>NUCLEOTIDE SEQUENCE [LARGE SCALE GENOMIC DNA]</scope>
    <source>
        <strain evidence="3">IAP13</strain>
    </source>
</reference>
<evidence type="ECO:0000313" key="4">
    <source>
        <dbReference type="Proteomes" id="UP001178148"/>
    </source>
</evidence>
<feature type="transmembrane region" description="Helical" evidence="2">
    <location>
        <begin position="21"/>
        <end position="41"/>
    </location>
</feature>
<dbReference type="EMBL" id="JASXSV010000014">
    <property type="protein sequence ID" value="MDP0589400.1"/>
    <property type="molecule type" value="Genomic_DNA"/>
</dbReference>
<dbReference type="Proteomes" id="UP001178148">
    <property type="component" value="Unassembled WGS sequence"/>
</dbReference>
<evidence type="ECO:0000313" key="3">
    <source>
        <dbReference type="EMBL" id="MDP0589400.1"/>
    </source>
</evidence>
<evidence type="ECO:0000256" key="2">
    <source>
        <dbReference type="SAM" id="Phobius"/>
    </source>
</evidence>
<protein>
    <submittedName>
        <fullName evidence="3">Uncharacterized protein</fullName>
    </submittedName>
</protein>
<keyword evidence="1" id="KW-0175">Coiled coil</keyword>